<dbReference type="PROSITE" id="PS50042">
    <property type="entry name" value="CNMP_BINDING_3"/>
    <property type="match status" value="1"/>
</dbReference>
<dbReference type="Gene3D" id="2.60.120.10">
    <property type="entry name" value="Jelly Rolls"/>
    <property type="match status" value="1"/>
</dbReference>
<dbReference type="InterPro" id="IPR012318">
    <property type="entry name" value="HTH_CRP"/>
</dbReference>
<dbReference type="EMBL" id="JBHSIY010000005">
    <property type="protein sequence ID" value="MFC4865882.1"/>
    <property type="molecule type" value="Genomic_DNA"/>
</dbReference>
<dbReference type="SMART" id="SM00100">
    <property type="entry name" value="cNMP"/>
    <property type="match status" value="1"/>
</dbReference>
<feature type="domain" description="Cyclic nucleotide-binding" evidence="4">
    <location>
        <begin position="6"/>
        <end position="109"/>
    </location>
</feature>
<dbReference type="SMART" id="SM00419">
    <property type="entry name" value="HTH_CRP"/>
    <property type="match status" value="1"/>
</dbReference>
<proteinExistence type="predicted"/>
<dbReference type="RefSeq" id="WP_344148786.1">
    <property type="nucleotide sequence ID" value="NZ_BAAAQI010000029.1"/>
</dbReference>
<keyword evidence="2" id="KW-0238">DNA-binding</keyword>
<dbReference type="CDD" id="cd00038">
    <property type="entry name" value="CAP_ED"/>
    <property type="match status" value="1"/>
</dbReference>
<dbReference type="SUPFAM" id="SSF51206">
    <property type="entry name" value="cAMP-binding domain-like"/>
    <property type="match status" value="1"/>
</dbReference>
<protein>
    <submittedName>
        <fullName evidence="6">Crp/Fnr family transcriptional regulator</fullName>
    </submittedName>
</protein>
<dbReference type="InterPro" id="IPR018490">
    <property type="entry name" value="cNMP-bd_dom_sf"/>
</dbReference>
<accession>A0ABV9SLY3</accession>
<dbReference type="InterPro" id="IPR036390">
    <property type="entry name" value="WH_DNA-bd_sf"/>
</dbReference>
<keyword evidence="7" id="KW-1185">Reference proteome</keyword>
<dbReference type="Proteomes" id="UP001595858">
    <property type="component" value="Unassembled WGS sequence"/>
</dbReference>
<dbReference type="PANTHER" id="PTHR24567:SF68">
    <property type="entry name" value="DNA-BINDING TRANSCRIPTIONAL DUAL REGULATOR CRP"/>
    <property type="match status" value="1"/>
</dbReference>
<evidence type="ECO:0000259" key="4">
    <source>
        <dbReference type="PROSITE" id="PS50042"/>
    </source>
</evidence>
<evidence type="ECO:0000256" key="2">
    <source>
        <dbReference type="ARBA" id="ARBA00023125"/>
    </source>
</evidence>
<reference evidence="7" key="1">
    <citation type="journal article" date="2019" name="Int. J. Syst. Evol. Microbiol.">
        <title>The Global Catalogue of Microorganisms (GCM) 10K type strain sequencing project: providing services to taxonomists for standard genome sequencing and annotation.</title>
        <authorList>
            <consortium name="The Broad Institute Genomics Platform"/>
            <consortium name="The Broad Institute Genome Sequencing Center for Infectious Disease"/>
            <person name="Wu L."/>
            <person name="Ma J."/>
        </authorList>
    </citation>
    <scope>NUCLEOTIDE SEQUENCE [LARGE SCALE GENOMIC DNA]</scope>
    <source>
        <strain evidence="7">CGMCC 4.7304</strain>
    </source>
</reference>
<evidence type="ECO:0000313" key="6">
    <source>
        <dbReference type="EMBL" id="MFC4865882.1"/>
    </source>
</evidence>
<organism evidence="6 7">
    <name type="scientific">Streptomonospora arabica</name>
    <dbReference type="NCBI Taxonomy" id="412417"/>
    <lineage>
        <taxon>Bacteria</taxon>
        <taxon>Bacillati</taxon>
        <taxon>Actinomycetota</taxon>
        <taxon>Actinomycetes</taxon>
        <taxon>Streptosporangiales</taxon>
        <taxon>Nocardiopsidaceae</taxon>
        <taxon>Streptomonospora</taxon>
    </lineage>
</organism>
<sequence length="232" mass="24567">MTRQGFGGRLPDDAWRKLLQAGATRRYSDGQTIISQGDRDTAVFLLASGTVKITTVRPDGEQVLLALRGPGEALGELSALSGLPRTATVVAAGGACLTRVLSSDRFRALAREMGTEGALWQHVVTRQAESEALRAEMATLPSAQRLAAMLLRTVALIGHDVDPAPAGHGGRHAVTIRLGLSQRELGDSVGLSRTSVAAEFARLRSIGVVRTGRRFVAILDVGRLREIAEGAV</sequence>
<dbReference type="SUPFAM" id="SSF46785">
    <property type="entry name" value="Winged helix' DNA-binding domain"/>
    <property type="match status" value="1"/>
</dbReference>
<dbReference type="InterPro" id="IPR000595">
    <property type="entry name" value="cNMP-bd_dom"/>
</dbReference>
<name>A0ABV9SLY3_9ACTN</name>
<evidence type="ECO:0000313" key="7">
    <source>
        <dbReference type="Proteomes" id="UP001595858"/>
    </source>
</evidence>
<dbReference type="InterPro" id="IPR014710">
    <property type="entry name" value="RmlC-like_jellyroll"/>
</dbReference>
<keyword evidence="3" id="KW-0804">Transcription</keyword>
<dbReference type="InterPro" id="IPR050397">
    <property type="entry name" value="Env_Response_Regulators"/>
</dbReference>
<dbReference type="Pfam" id="PF13545">
    <property type="entry name" value="HTH_Crp_2"/>
    <property type="match status" value="1"/>
</dbReference>
<evidence type="ECO:0000256" key="3">
    <source>
        <dbReference type="ARBA" id="ARBA00023163"/>
    </source>
</evidence>
<comment type="caution">
    <text evidence="6">The sequence shown here is derived from an EMBL/GenBank/DDBJ whole genome shotgun (WGS) entry which is preliminary data.</text>
</comment>
<dbReference type="PANTHER" id="PTHR24567">
    <property type="entry name" value="CRP FAMILY TRANSCRIPTIONAL REGULATORY PROTEIN"/>
    <property type="match status" value="1"/>
</dbReference>
<evidence type="ECO:0000259" key="5">
    <source>
        <dbReference type="PROSITE" id="PS51063"/>
    </source>
</evidence>
<dbReference type="Pfam" id="PF00027">
    <property type="entry name" value="cNMP_binding"/>
    <property type="match status" value="1"/>
</dbReference>
<gene>
    <name evidence="6" type="ORF">ACFPCZ_04500</name>
</gene>
<keyword evidence="1" id="KW-0805">Transcription regulation</keyword>
<dbReference type="PROSITE" id="PS51063">
    <property type="entry name" value="HTH_CRP_2"/>
    <property type="match status" value="1"/>
</dbReference>
<evidence type="ECO:0000256" key="1">
    <source>
        <dbReference type="ARBA" id="ARBA00023015"/>
    </source>
</evidence>
<feature type="domain" description="HTH crp-type" evidence="5">
    <location>
        <begin position="140"/>
        <end position="222"/>
    </location>
</feature>